<dbReference type="InterPro" id="IPR005064">
    <property type="entry name" value="BUG"/>
</dbReference>
<dbReference type="Gene3D" id="3.40.190.150">
    <property type="entry name" value="Bordetella uptake gene, domain 1"/>
    <property type="match status" value="1"/>
</dbReference>
<dbReference type="PIRSF" id="PIRSF017082">
    <property type="entry name" value="YflP"/>
    <property type="match status" value="1"/>
</dbReference>
<accession>A0ABR8SBM1</accession>
<evidence type="ECO:0000256" key="2">
    <source>
        <dbReference type="SAM" id="SignalP"/>
    </source>
</evidence>
<gene>
    <name evidence="3" type="ORF">H9646_10095</name>
</gene>
<dbReference type="Gene3D" id="3.40.190.10">
    <property type="entry name" value="Periplasmic binding protein-like II"/>
    <property type="match status" value="1"/>
</dbReference>
<sequence length="333" mass="34391">MRDFSALRSNALRYGACIALLAPALSSWSPAAAQEPSKPIRLLVPFAPGGAQDIIGRYLSAQLAGRLSGPMIIENKSGAGGVIAAEAVARAPADGSTLLLATGGAISIAPHLMAKMSYKPQQDLVPVALVADTPMAIAVRTQSTFKSLPELLATAKAQPGKLTYASTGTGTVSHLTGELLAQGSKTQLTHVPYRGAAPALIDLISGNVDAIVTSAASLEPMVANGKARVLGTFTKVPLSSLPSTPTVQEATGLSDLSVPVWVGVMAPSRTPPSVVKHLTDEILKVCVQASTKKRLQEAGAEVVCAGSQELAQLIHEDTQRWAGVVKQGNLKSQ</sequence>
<feature type="chain" id="PRO_5045636347" evidence="2">
    <location>
        <begin position="34"/>
        <end position="333"/>
    </location>
</feature>
<name>A0ABR8SBM1_9BURK</name>
<comment type="caution">
    <text evidence="3">The sequence shown here is derived from an EMBL/GenBank/DDBJ whole genome shotgun (WGS) entry which is preliminary data.</text>
</comment>
<evidence type="ECO:0000313" key="3">
    <source>
        <dbReference type="EMBL" id="MBD7960840.1"/>
    </source>
</evidence>
<reference evidence="3 4" key="1">
    <citation type="submission" date="2020-08" db="EMBL/GenBank/DDBJ databases">
        <title>A Genomic Blueprint of the Chicken Gut Microbiome.</title>
        <authorList>
            <person name="Gilroy R."/>
            <person name="Ravi A."/>
            <person name="Getino M."/>
            <person name="Pursley I."/>
            <person name="Horton D.L."/>
            <person name="Alikhan N.-F."/>
            <person name="Baker D."/>
            <person name="Gharbi K."/>
            <person name="Hall N."/>
            <person name="Watson M."/>
            <person name="Adriaenssens E.M."/>
            <person name="Foster-Nyarko E."/>
            <person name="Jarju S."/>
            <person name="Secka A."/>
            <person name="Antonio M."/>
            <person name="Oren A."/>
            <person name="Chaudhuri R."/>
            <person name="La Ragione R.M."/>
            <person name="Hildebrand F."/>
            <person name="Pallen M.J."/>
        </authorList>
    </citation>
    <scope>NUCLEOTIDE SEQUENCE [LARGE SCALE GENOMIC DNA]</scope>
    <source>
        <strain evidence="3 4">Sa2CVA6</strain>
    </source>
</reference>
<protein>
    <submittedName>
        <fullName evidence="3">Tripartite tricarboxylate transporter substrate binding protein</fullName>
    </submittedName>
</protein>
<dbReference type="CDD" id="cd07012">
    <property type="entry name" value="PBP2_Bug_TTT"/>
    <property type="match status" value="1"/>
</dbReference>
<comment type="similarity">
    <text evidence="1">Belongs to the UPF0065 (bug) family.</text>
</comment>
<dbReference type="RefSeq" id="WP_191723225.1">
    <property type="nucleotide sequence ID" value="NZ_JACSQK010000004.1"/>
</dbReference>
<keyword evidence="4" id="KW-1185">Reference proteome</keyword>
<organism evidence="3 4">
    <name type="scientific">Comamonas avium</name>
    <dbReference type="NCBI Taxonomy" id="2762231"/>
    <lineage>
        <taxon>Bacteria</taxon>
        <taxon>Pseudomonadati</taxon>
        <taxon>Pseudomonadota</taxon>
        <taxon>Betaproteobacteria</taxon>
        <taxon>Burkholderiales</taxon>
        <taxon>Comamonadaceae</taxon>
        <taxon>Comamonas</taxon>
    </lineage>
</organism>
<evidence type="ECO:0000313" key="4">
    <source>
        <dbReference type="Proteomes" id="UP000634919"/>
    </source>
</evidence>
<dbReference type="Pfam" id="PF03401">
    <property type="entry name" value="TctC"/>
    <property type="match status" value="1"/>
</dbReference>
<keyword evidence="2" id="KW-0732">Signal</keyword>
<evidence type="ECO:0000256" key="1">
    <source>
        <dbReference type="ARBA" id="ARBA00006987"/>
    </source>
</evidence>
<dbReference type="PANTHER" id="PTHR42928:SF5">
    <property type="entry name" value="BLR1237 PROTEIN"/>
    <property type="match status" value="1"/>
</dbReference>
<dbReference type="EMBL" id="JACSQK010000004">
    <property type="protein sequence ID" value="MBD7960840.1"/>
    <property type="molecule type" value="Genomic_DNA"/>
</dbReference>
<proteinExistence type="inferred from homology"/>
<dbReference type="PANTHER" id="PTHR42928">
    <property type="entry name" value="TRICARBOXYLATE-BINDING PROTEIN"/>
    <property type="match status" value="1"/>
</dbReference>
<dbReference type="Proteomes" id="UP000634919">
    <property type="component" value="Unassembled WGS sequence"/>
</dbReference>
<feature type="signal peptide" evidence="2">
    <location>
        <begin position="1"/>
        <end position="33"/>
    </location>
</feature>
<dbReference type="SUPFAM" id="SSF53850">
    <property type="entry name" value="Periplasmic binding protein-like II"/>
    <property type="match status" value="1"/>
</dbReference>
<dbReference type="InterPro" id="IPR042100">
    <property type="entry name" value="Bug_dom1"/>
</dbReference>